<gene>
    <name evidence="1" type="ORF">C7B46_12110</name>
</gene>
<dbReference type="EMBL" id="PXYW01000029">
    <property type="protein sequence ID" value="PSR32990.1"/>
    <property type="molecule type" value="Genomic_DNA"/>
</dbReference>
<comment type="caution">
    <text evidence="1">The sequence shown here is derived from an EMBL/GenBank/DDBJ whole genome shotgun (WGS) entry which is preliminary data.</text>
</comment>
<sequence>MSDTIAELRKQLLSHPMYTAIRTLPALHVYMQHHVFAVWDFMTLLKRLQHDLTGLSIPWVPHGQPNFVRFINEIVLGEESDEDGLGGYLSHFELYREAMAECGADIRPISAFLTKLQDGIPPLEALRQVNVPVSVYNFVATSLDLAEVGTTSEVSSAFFYGREDIIPDMFRTIIQELSVKAKMDRFLYYLNRHIEVDSGQHGPWAHQLLTQLIGDDQDRALAAECAAIRALKARIALWDGVWQEVSHNAPSSSPNPLV</sequence>
<evidence type="ECO:0000313" key="1">
    <source>
        <dbReference type="EMBL" id="PSR32990.1"/>
    </source>
</evidence>
<protein>
    <submittedName>
        <fullName evidence="1">Antimetabolite toxin biosynthesis protein MgoB</fullName>
    </submittedName>
</protein>
<dbReference type="Proteomes" id="UP000242972">
    <property type="component" value="Unassembled WGS sequence"/>
</dbReference>
<dbReference type="InterPro" id="IPR024423">
    <property type="entry name" value="DUF3050"/>
</dbReference>
<dbReference type="SUPFAM" id="SSF48613">
    <property type="entry name" value="Heme oxygenase-like"/>
    <property type="match status" value="1"/>
</dbReference>
<proteinExistence type="predicted"/>
<name>A0A2T2XER9_9FIRM</name>
<dbReference type="InterPro" id="IPR016084">
    <property type="entry name" value="Haem_Oase-like_multi-hlx"/>
</dbReference>
<organism evidence="1 2">
    <name type="scientific">Sulfobacillus benefaciens</name>
    <dbReference type="NCBI Taxonomy" id="453960"/>
    <lineage>
        <taxon>Bacteria</taxon>
        <taxon>Bacillati</taxon>
        <taxon>Bacillota</taxon>
        <taxon>Clostridia</taxon>
        <taxon>Eubacteriales</taxon>
        <taxon>Clostridiales Family XVII. Incertae Sedis</taxon>
        <taxon>Sulfobacillus</taxon>
    </lineage>
</organism>
<accession>A0A2T2XER9</accession>
<evidence type="ECO:0000313" key="2">
    <source>
        <dbReference type="Proteomes" id="UP000242972"/>
    </source>
</evidence>
<dbReference type="AlphaFoldDB" id="A0A2T2XER9"/>
<dbReference type="Gene3D" id="1.20.910.10">
    <property type="entry name" value="Heme oxygenase-like"/>
    <property type="match status" value="1"/>
</dbReference>
<dbReference type="Pfam" id="PF11251">
    <property type="entry name" value="DUF3050"/>
    <property type="match status" value="1"/>
</dbReference>
<reference evidence="1 2" key="1">
    <citation type="journal article" date="2014" name="BMC Genomics">
        <title>Comparison of environmental and isolate Sulfobacillus genomes reveals diverse carbon, sulfur, nitrogen, and hydrogen metabolisms.</title>
        <authorList>
            <person name="Justice N.B."/>
            <person name="Norman A."/>
            <person name="Brown C.T."/>
            <person name="Singh A."/>
            <person name="Thomas B.C."/>
            <person name="Banfield J.F."/>
        </authorList>
    </citation>
    <scope>NUCLEOTIDE SEQUENCE [LARGE SCALE GENOMIC DNA]</scope>
    <source>
        <strain evidence="1">AMDSBA4</strain>
    </source>
</reference>